<feature type="compositionally biased region" description="Basic and acidic residues" evidence="1">
    <location>
        <begin position="61"/>
        <end position="70"/>
    </location>
</feature>
<accession>F6HT01</accession>
<dbReference type="InParanoid" id="F6HT01"/>
<evidence type="ECO:0000313" key="3">
    <source>
        <dbReference type="Proteomes" id="UP000009183"/>
    </source>
</evidence>
<organism evidence="2 3">
    <name type="scientific">Vitis vinifera</name>
    <name type="common">Grape</name>
    <dbReference type="NCBI Taxonomy" id="29760"/>
    <lineage>
        <taxon>Eukaryota</taxon>
        <taxon>Viridiplantae</taxon>
        <taxon>Streptophyta</taxon>
        <taxon>Embryophyta</taxon>
        <taxon>Tracheophyta</taxon>
        <taxon>Spermatophyta</taxon>
        <taxon>Magnoliopsida</taxon>
        <taxon>eudicotyledons</taxon>
        <taxon>Gunneridae</taxon>
        <taxon>Pentapetalae</taxon>
        <taxon>rosids</taxon>
        <taxon>Vitales</taxon>
        <taxon>Vitaceae</taxon>
        <taxon>Viteae</taxon>
        <taxon>Vitis</taxon>
    </lineage>
</organism>
<proteinExistence type="predicted"/>
<dbReference type="HOGENOM" id="CLU_2578749_0_0_1"/>
<protein>
    <submittedName>
        <fullName evidence="2">Uncharacterized protein</fullName>
    </submittedName>
</protein>
<feature type="compositionally biased region" description="Acidic residues" evidence="1">
    <location>
        <begin position="51"/>
        <end position="60"/>
    </location>
</feature>
<evidence type="ECO:0000256" key="1">
    <source>
        <dbReference type="SAM" id="MobiDB-lite"/>
    </source>
</evidence>
<evidence type="ECO:0000313" key="2">
    <source>
        <dbReference type="EMBL" id="CCB57811.1"/>
    </source>
</evidence>
<gene>
    <name evidence="2" type="ordered locus">VIT_02s0012g03130</name>
</gene>
<feature type="region of interest" description="Disordered" evidence="1">
    <location>
        <begin position="51"/>
        <end position="81"/>
    </location>
</feature>
<dbReference type="EMBL" id="FN596247">
    <property type="protein sequence ID" value="CCB57811.1"/>
    <property type="molecule type" value="Genomic_DNA"/>
</dbReference>
<dbReference type="Proteomes" id="UP000009183">
    <property type="component" value="Chromosome 2"/>
</dbReference>
<keyword evidence="3" id="KW-1185">Reference proteome</keyword>
<reference evidence="3" key="1">
    <citation type="journal article" date="2007" name="Nature">
        <title>The grapevine genome sequence suggests ancestral hexaploidization in major angiosperm phyla.</title>
        <authorList>
            <consortium name="The French-Italian Public Consortium for Grapevine Genome Characterization."/>
            <person name="Jaillon O."/>
            <person name="Aury J.-M."/>
            <person name="Noel B."/>
            <person name="Policriti A."/>
            <person name="Clepet C."/>
            <person name="Casagrande A."/>
            <person name="Choisne N."/>
            <person name="Aubourg S."/>
            <person name="Vitulo N."/>
            <person name="Jubin C."/>
            <person name="Vezzi A."/>
            <person name="Legeai F."/>
            <person name="Hugueney P."/>
            <person name="Dasilva C."/>
            <person name="Horner D."/>
            <person name="Mica E."/>
            <person name="Jublot D."/>
            <person name="Poulain J."/>
            <person name="Bruyere C."/>
            <person name="Billault A."/>
            <person name="Segurens B."/>
            <person name="Gouyvenoux M."/>
            <person name="Ugarte E."/>
            <person name="Cattonaro F."/>
            <person name="Anthouard V."/>
            <person name="Vico V."/>
            <person name="Del Fabbro C."/>
            <person name="Alaux M."/>
            <person name="Di Gaspero G."/>
            <person name="Dumas V."/>
            <person name="Felice N."/>
            <person name="Paillard S."/>
            <person name="Juman I."/>
            <person name="Moroldo M."/>
            <person name="Scalabrin S."/>
            <person name="Canaguier A."/>
            <person name="Le Clainche I."/>
            <person name="Malacrida G."/>
            <person name="Durand E."/>
            <person name="Pesole G."/>
            <person name="Laucou V."/>
            <person name="Chatelet P."/>
            <person name="Merdinoglu D."/>
            <person name="Delledonne M."/>
            <person name="Pezzotti M."/>
            <person name="Lecharny A."/>
            <person name="Scarpelli C."/>
            <person name="Artiguenave F."/>
            <person name="Pe M.E."/>
            <person name="Valle G."/>
            <person name="Morgante M."/>
            <person name="Caboche M."/>
            <person name="Adam-Blondon A.-F."/>
            <person name="Weissenbach J."/>
            <person name="Quetier F."/>
            <person name="Wincker P."/>
        </authorList>
    </citation>
    <scope>NUCLEOTIDE SEQUENCE [LARGE SCALE GENOMIC DNA]</scope>
    <source>
        <strain evidence="3">cv. Pinot noir / PN40024</strain>
    </source>
</reference>
<name>F6HT01_VITVI</name>
<feature type="compositionally biased region" description="Basic residues" evidence="1">
    <location>
        <begin position="72"/>
        <end position="81"/>
    </location>
</feature>
<dbReference type="PaxDb" id="29760-VIT_02s0012g03130.t01"/>
<sequence>MQEIMLKHCFTMIGCCKTLLSFICERSVPKEPLMLEGKEGVRALMNSDDYHEEEFEDEEDRASLNHEGRSAPRGKRRGRGF</sequence>
<dbReference type="AlphaFoldDB" id="F6HT01"/>